<dbReference type="InterPro" id="IPR036097">
    <property type="entry name" value="HisK_dim/P_sf"/>
</dbReference>
<dbReference type="Gene3D" id="1.10.287.130">
    <property type="match status" value="1"/>
</dbReference>
<evidence type="ECO:0000313" key="2">
    <source>
        <dbReference type="Proteomes" id="UP000009173"/>
    </source>
</evidence>
<name>A0A0H3A5V5_NITV4</name>
<organism evidence="1 2">
    <name type="scientific">Nitratidesulfovibrio vulgaris (strain DP4)</name>
    <name type="common">Desulfovibrio vulgaris</name>
    <dbReference type="NCBI Taxonomy" id="391774"/>
    <lineage>
        <taxon>Bacteria</taxon>
        <taxon>Pseudomonadati</taxon>
        <taxon>Thermodesulfobacteriota</taxon>
        <taxon>Desulfovibrionia</taxon>
        <taxon>Desulfovibrionales</taxon>
        <taxon>Desulfovibrionaceae</taxon>
        <taxon>Nitratidesulfovibrio</taxon>
    </lineage>
</organism>
<evidence type="ECO:0008006" key="3">
    <source>
        <dbReference type="Google" id="ProtNLM"/>
    </source>
</evidence>
<dbReference type="SMR" id="A0A0H3A5V5"/>
<accession>A0A0H3A5V5</accession>
<evidence type="ECO:0000313" key="1">
    <source>
        <dbReference type="EMBL" id="ABM27429.1"/>
    </source>
</evidence>
<dbReference type="HOGENOM" id="CLU_1136632_0_0_7"/>
<dbReference type="Proteomes" id="UP000009173">
    <property type="component" value="Chromosome"/>
</dbReference>
<proteinExistence type="predicted"/>
<dbReference type="EMBL" id="CP000527">
    <property type="protein sequence ID" value="ABM27429.1"/>
    <property type="molecule type" value="Genomic_DNA"/>
</dbReference>
<sequence>MRENACVGCLTASASHELQNALAVIRESAGLMQDLIALGGENIPRRERIVELLSLIQQQVARGGELAGGLNTLGHAWEEDDGDLARILEEFVILAGRMGRMRSVTVGLAPGESGLRAPSAGLALRVLLFDLLQTCLEEAPGCALTFAPARRDGIPGIHLRVGLARCDATTDVLRRLDAQLARLGARKEPDNGHGTPARDEPDGVLYYFTACPSATGHRA</sequence>
<gene>
    <name evidence="1" type="ordered locus">Dvul_0406</name>
</gene>
<dbReference type="RefSeq" id="WP_010940223.1">
    <property type="nucleotide sequence ID" value="NC_008751.1"/>
</dbReference>
<protein>
    <recommendedName>
        <fullName evidence="3">Histidine kinase A domain protein</fullName>
    </recommendedName>
</protein>
<dbReference type="AlphaFoldDB" id="A0A0H3A5V5"/>
<dbReference type="SUPFAM" id="SSF47384">
    <property type="entry name" value="Homodimeric domain of signal transducing histidine kinase"/>
    <property type="match status" value="1"/>
</dbReference>
<reference evidence="2" key="1">
    <citation type="journal article" date="2009" name="Environ. Microbiol.">
        <title>Contribution of mobile genetic elements to Desulfovibrio vulgaris genome plasticity.</title>
        <authorList>
            <person name="Walker C.B."/>
            <person name="Stolyar S."/>
            <person name="Chivian D."/>
            <person name="Pinel N."/>
            <person name="Gabster J.A."/>
            <person name="Dehal P.S."/>
            <person name="He Z."/>
            <person name="Yang Z.K."/>
            <person name="Yen H.C."/>
            <person name="Zhou J."/>
            <person name="Wall J.D."/>
            <person name="Hazen T.C."/>
            <person name="Arkin A.P."/>
            <person name="Stahl D.A."/>
        </authorList>
    </citation>
    <scope>NUCLEOTIDE SEQUENCE [LARGE SCALE GENOMIC DNA]</scope>
    <source>
        <strain evidence="2">DP4</strain>
    </source>
</reference>
<dbReference type="KEGG" id="dvl:Dvul_0406"/>
<dbReference type="GO" id="GO:0000155">
    <property type="term" value="F:phosphorelay sensor kinase activity"/>
    <property type="evidence" value="ECO:0007669"/>
    <property type="project" value="InterPro"/>
</dbReference>